<feature type="domain" description="Prenyltransferase alpha-alpha toroid" evidence="2">
    <location>
        <begin position="72"/>
        <end position="234"/>
    </location>
</feature>
<protein>
    <recommendedName>
        <fullName evidence="2">Prenyltransferase alpha-alpha toroid domain-containing protein</fullName>
    </recommendedName>
</protein>
<evidence type="ECO:0000313" key="4">
    <source>
        <dbReference type="Proteomes" id="UP000198949"/>
    </source>
</evidence>
<accession>A0A1G6T4P0</accession>
<dbReference type="GO" id="GO:0003824">
    <property type="term" value="F:catalytic activity"/>
    <property type="evidence" value="ECO:0007669"/>
    <property type="project" value="InterPro"/>
</dbReference>
<dbReference type="InterPro" id="IPR001330">
    <property type="entry name" value="Prenyltrans"/>
</dbReference>
<evidence type="ECO:0000259" key="2">
    <source>
        <dbReference type="Pfam" id="PF00432"/>
    </source>
</evidence>
<dbReference type="EMBL" id="FNAD01000002">
    <property type="protein sequence ID" value="SDD23999.1"/>
    <property type="molecule type" value="Genomic_DNA"/>
</dbReference>
<dbReference type="SUPFAM" id="SSF48239">
    <property type="entry name" value="Terpenoid cyclases/Protein prenyltransferases"/>
    <property type="match status" value="2"/>
</dbReference>
<keyword evidence="1" id="KW-0677">Repeat</keyword>
<dbReference type="OrthoDB" id="5170180at2"/>
<dbReference type="CDD" id="cd00688">
    <property type="entry name" value="ISOPREN_C2_like"/>
    <property type="match status" value="1"/>
</dbReference>
<reference evidence="4" key="1">
    <citation type="submission" date="2016-10" db="EMBL/GenBank/DDBJ databases">
        <authorList>
            <person name="Varghese N."/>
            <person name="Submissions S."/>
        </authorList>
    </citation>
    <scope>NUCLEOTIDE SEQUENCE [LARGE SCALE GENOMIC DNA]</scope>
    <source>
        <strain evidence="4">CGMCC 4.3516</strain>
    </source>
</reference>
<dbReference type="Gene3D" id="1.50.10.20">
    <property type="match status" value="2"/>
</dbReference>
<organism evidence="3 4">
    <name type="scientific">Glycomyces harbinensis</name>
    <dbReference type="NCBI Taxonomy" id="58114"/>
    <lineage>
        <taxon>Bacteria</taxon>
        <taxon>Bacillati</taxon>
        <taxon>Actinomycetota</taxon>
        <taxon>Actinomycetes</taxon>
        <taxon>Glycomycetales</taxon>
        <taxon>Glycomycetaceae</taxon>
        <taxon>Glycomyces</taxon>
    </lineage>
</organism>
<dbReference type="AlphaFoldDB" id="A0A1G6T4P0"/>
<gene>
    <name evidence="3" type="ORF">SAMN05216270_102479</name>
</gene>
<dbReference type="RefSeq" id="WP_091030086.1">
    <property type="nucleotide sequence ID" value="NZ_FNAD01000002.1"/>
</dbReference>
<dbReference type="Proteomes" id="UP000198949">
    <property type="component" value="Unassembled WGS sequence"/>
</dbReference>
<evidence type="ECO:0000313" key="3">
    <source>
        <dbReference type="EMBL" id="SDD23999.1"/>
    </source>
</evidence>
<proteinExistence type="predicted"/>
<dbReference type="InterPro" id="IPR008930">
    <property type="entry name" value="Terpenoid_cyclase/PrenylTrfase"/>
</dbReference>
<name>A0A1G6T4P0_9ACTN</name>
<dbReference type="STRING" id="58114.SAMN05216270_102479"/>
<dbReference type="Pfam" id="PF00432">
    <property type="entry name" value="Prenyltrans"/>
    <property type="match status" value="1"/>
</dbReference>
<keyword evidence="4" id="KW-1185">Reference proteome</keyword>
<evidence type="ECO:0000256" key="1">
    <source>
        <dbReference type="ARBA" id="ARBA00022737"/>
    </source>
</evidence>
<sequence>MPKRRWPTEVELNERLALAATWLKRHRIAGQQVWPVSAGGAEASLWGGTVDAVCAVAALRRCGRQIASILDDVDLGATKRWIKTRQNKDGSFRSGEFAFAGAEPTAWALIALYEIAPDTRSREIENGLAFLESCIDVRDGSVASAPDGELPRTMPSALTLWAFALWRHRDDLQDNIVSYLLRCQDNASHGWGVTSSARPNPGTTAQVLVAFQAARVPSEAFQLAVEYVVKQQRDSGRWPNSLDEWHTAQDRTSLQLTNKCANSGTAWCLLALAKLEDHRSRTACLRAVQFLIGGDQTISGPNLVRGSWALWDDGAHRHIWLTGQIVVAVAAWRSALPPAGLRREGMRLTNGLLTVLDFVVNRAPLISTLGVLGAVVALTIDTAGTGLRDQLVGSGVTFRQSLLTSGLATAMLGAVSWVYRGARNWRSRRRRE</sequence>